<dbReference type="OrthoDB" id="294702at2759"/>
<organism evidence="2 3">
    <name type="scientific">Ceratopteris richardii</name>
    <name type="common">Triangle waterfern</name>
    <dbReference type="NCBI Taxonomy" id="49495"/>
    <lineage>
        <taxon>Eukaryota</taxon>
        <taxon>Viridiplantae</taxon>
        <taxon>Streptophyta</taxon>
        <taxon>Embryophyta</taxon>
        <taxon>Tracheophyta</taxon>
        <taxon>Polypodiopsida</taxon>
        <taxon>Polypodiidae</taxon>
        <taxon>Polypodiales</taxon>
        <taxon>Pteridineae</taxon>
        <taxon>Pteridaceae</taxon>
        <taxon>Parkerioideae</taxon>
        <taxon>Ceratopteris</taxon>
    </lineage>
</organism>
<protein>
    <recommendedName>
        <fullName evidence="1">AB hydrolase-1 domain-containing protein</fullName>
    </recommendedName>
</protein>
<feature type="domain" description="AB hydrolase-1" evidence="1">
    <location>
        <begin position="33"/>
        <end position="293"/>
    </location>
</feature>
<dbReference type="PRINTS" id="PR00111">
    <property type="entry name" value="ABHYDROLASE"/>
</dbReference>
<gene>
    <name evidence="2" type="ORF">KP509_26G028200</name>
</gene>
<evidence type="ECO:0000313" key="3">
    <source>
        <dbReference type="Proteomes" id="UP000825935"/>
    </source>
</evidence>
<comment type="caution">
    <text evidence="2">The sequence shown here is derived from an EMBL/GenBank/DDBJ whole genome shotgun (WGS) entry which is preliminary data.</text>
</comment>
<proteinExistence type="predicted"/>
<dbReference type="InterPro" id="IPR000073">
    <property type="entry name" value="AB_hydrolase_1"/>
</dbReference>
<dbReference type="InterPro" id="IPR029058">
    <property type="entry name" value="AB_hydrolase_fold"/>
</dbReference>
<name>A0A8T2RL67_CERRI</name>
<dbReference type="Pfam" id="PF00561">
    <property type="entry name" value="Abhydrolase_1"/>
    <property type="match status" value="1"/>
</dbReference>
<accession>A0A8T2RL67</accession>
<dbReference type="Proteomes" id="UP000825935">
    <property type="component" value="Chromosome 26"/>
</dbReference>
<keyword evidence="3" id="KW-1185">Reference proteome</keyword>
<reference evidence="2" key="1">
    <citation type="submission" date="2021-08" db="EMBL/GenBank/DDBJ databases">
        <title>WGS assembly of Ceratopteris richardii.</title>
        <authorList>
            <person name="Marchant D.B."/>
            <person name="Chen G."/>
            <person name="Jenkins J."/>
            <person name="Shu S."/>
            <person name="Leebens-Mack J."/>
            <person name="Grimwood J."/>
            <person name="Schmutz J."/>
            <person name="Soltis P."/>
            <person name="Soltis D."/>
            <person name="Chen Z.-H."/>
        </authorList>
    </citation>
    <scope>NUCLEOTIDE SEQUENCE</scope>
    <source>
        <strain evidence="2">Whitten #5841</strain>
        <tissue evidence="2">Leaf</tissue>
    </source>
</reference>
<dbReference type="SUPFAM" id="SSF53474">
    <property type="entry name" value="alpha/beta-Hydrolases"/>
    <property type="match status" value="1"/>
</dbReference>
<evidence type="ECO:0000313" key="2">
    <source>
        <dbReference type="EMBL" id="KAH7296564.1"/>
    </source>
</evidence>
<sequence>MELAQQLRFVRLPDGRRIAYKELGCNKQTAEKTLFVLHGLMSSRRIAMPGASQDLLEKYGLRMIAIDRPGYGQSDPHCAQTFKSTSQDIEYMIDELDLGEKIWLLGFSMGGAYCWGAARHIPHRLNGIAMASPAGNFWWKSIPLEDQRAIVESYPLSDRLISSFNKTAPFPMIRLYAHFLSNVLLNPSIDVTSGLSPPDRECLEKQGVLSFFFRDREESLRRNSGFGIAKDYELLNRGWDFDLMDVKREFKGKKIHIWHGDADTVVPYRLQECVHKAIPEVVDFHPLKNHGHFSWFCFDRRAPLEILNTLFPEQPDRDSKDSQEPKLVMV</sequence>
<dbReference type="OMA" id="YGLRMIA"/>
<dbReference type="EMBL" id="CM035431">
    <property type="protein sequence ID" value="KAH7296564.1"/>
    <property type="molecule type" value="Genomic_DNA"/>
</dbReference>
<dbReference type="Gene3D" id="3.40.50.1820">
    <property type="entry name" value="alpha/beta hydrolase"/>
    <property type="match status" value="1"/>
</dbReference>
<evidence type="ECO:0000259" key="1">
    <source>
        <dbReference type="Pfam" id="PF00561"/>
    </source>
</evidence>
<dbReference type="PANTHER" id="PTHR45763:SF46">
    <property type="entry name" value="AB HYDROLASE-1 DOMAIN-CONTAINING PROTEIN"/>
    <property type="match status" value="1"/>
</dbReference>
<dbReference type="AlphaFoldDB" id="A0A8T2RL67"/>
<dbReference type="PANTHER" id="PTHR45763">
    <property type="entry name" value="HYDROLASE, ALPHA/BETA FOLD FAMILY PROTEIN, EXPRESSED-RELATED"/>
    <property type="match status" value="1"/>
</dbReference>